<proteinExistence type="predicted"/>
<evidence type="ECO:0000313" key="2">
    <source>
        <dbReference type="Proteomes" id="UP000823388"/>
    </source>
</evidence>
<accession>A0A8T0WSH6</accession>
<gene>
    <name evidence="1" type="ORF">PVAP13_1NG101388</name>
</gene>
<protein>
    <submittedName>
        <fullName evidence="1">Uncharacterized protein</fullName>
    </submittedName>
</protein>
<reference evidence="1" key="1">
    <citation type="submission" date="2020-05" db="EMBL/GenBank/DDBJ databases">
        <title>WGS assembly of Panicum virgatum.</title>
        <authorList>
            <person name="Lovell J.T."/>
            <person name="Jenkins J."/>
            <person name="Shu S."/>
            <person name="Juenger T.E."/>
            <person name="Schmutz J."/>
        </authorList>
    </citation>
    <scope>NUCLEOTIDE SEQUENCE</scope>
    <source>
        <strain evidence="1">AP13</strain>
    </source>
</reference>
<dbReference type="AlphaFoldDB" id="A0A8T0WSH6"/>
<keyword evidence="2" id="KW-1185">Reference proteome</keyword>
<dbReference type="Proteomes" id="UP000823388">
    <property type="component" value="Chromosome 1N"/>
</dbReference>
<dbReference type="EMBL" id="CM029038">
    <property type="protein sequence ID" value="KAG2649237.1"/>
    <property type="molecule type" value="Genomic_DNA"/>
</dbReference>
<organism evidence="1 2">
    <name type="scientific">Panicum virgatum</name>
    <name type="common">Blackwell switchgrass</name>
    <dbReference type="NCBI Taxonomy" id="38727"/>
    <lineage>
        <taxon>Eukaryota</taxon>
        <taxon>Viridiplantae</taxon>
        <taxon>Streptophyta</taxon>
        <taxon>Embryophyta</taxon>
        <taxon>Tracheophyta</taxon>
        <taxon>Spermatophyta</taxon>
        <taxon>Magnoliopsida</taxon>
        <taxon>Liliopsida</taxon>
        <taxon>Poales</taxon>
        <taxon>Poaceae</taxon>
        <taxon>PACMAD clade</taxon>
        <taxon>Panicoideae</taxon>
        <taxon>Panicodae</taxon>
        <taxon>Paniceae</taxon>
        <taxon>Panicinae</taxon>
        <taxon>Panicum</taxon>
        <taxon>Panicum sect. Hiantes</taxon>
    </lineage>
</organism>
<comment type="caution">
    <text evidence="1">The sequence shown here is derived from an EMBL/GenBank/DDBJ whole genome shotgun (WGS) entry which is preliminary data.</text>
</comment>
<name>A0A8T0WSH6_PANVG</name>
<evidence type="ECO:0000313" key="1">
    <source>
        <dbReference type="EMBL" id="KAG2649237.1"/>
    </source>
</evidence>
<sequence length="194" mass="21757">MYPIEPLIPMVLWEFIEVPIAASLRILAMPKSPTRALISARTNSSPKFQTLDGIGPSRLLILASSSVRLVRFPMEDGICPDKLLESRYNRFNLVSAPMLSGMTPESKPDGIAPDMPFPNIRSCWRLVDILANEFGSFPMNLLQAMDRSSNLLQFVKEVRNSHSFSSFVTNSLPSMCRSLRCPLLPMLAGMEPWR</sequence>